<dbReference type="InterPro" id="IPR050194">
    <property type="entry name" value="Glycosyltransferase_grp1"/>
</dbReference>
<organism evidence="3 4">
    <name type="scientific">Vibrio tetraodonis subsp. pristinus</name>
    <dbReference type="NCBI Taxonomy" id="2695891"/>
    <lineage>
        <taxon>Bacteria</taxon>
        <taxon>Pseudomonadati</taxon>
        <taxon>Pseudomonadota</taxon>
        <taxon>Gammaproteobacteria</taxon>
        <taxon>Vibrionales</taxon>
        <taxon>Vibrionaceae</taxon>
        <taxon>Vibrio</taxon>
    </lineage>
</organism>
<dbReference type="Gene3D" id="3.40.50.2000">
    <property type="entry name" value="Glycogen Phosphorylase B"/>
    <property type="match status" value="2"/>
</dbReference>
<proteinExistence type="predicted"/>
<keyword evidence="3" id="KW-0808">Transferase</keyword>
<comment type="caution">
    <text evidence="3">The sequence shown here is derived from an EMBL/GenBank/DDBJ whole genome shotgun (WGS) entry which is preliminary data.</text>
</comment>
<name>A0A6L8LX95_9VIBR</name>
<dbReference type="RefSeq" id="WP_160931649.1">
    <property type="nucleotide sequence ID" value="NZ_WWEU01000006.1"/>
</dbReference>
<dbReference type="InterPro" id="IPR001296">
    <property type="entry name" value="Glyco_trans_1"/>
</dbReference>
<keyword evidence="4" id="KW-1185">Reference proteome</keyword>
<feature type="domain" description="Glycosyltransferase subfamily 4-like N-terminal" evidence="2">
    <location>
        <begin position="26"/>
        <end position="198"/>
    </location>
</feature>
<feature type="domain" description="Glycosyl transferase family 1" evidence="1">
    <location>
        <begin position="211"/>
        <end position="364"/>
    </location>
</feature>
<evidence type="ECO:0000313" key="4">
    <source>
        <dbReference type="Proteomes" id="UP000478571"/>
    </source>
</evidence>
<evidence type="ECO:0000259" key="2">
    <source>
        <dbReference type="Pfam" id="PF13439"/>
    </source>
</evidence>
<dbReference type="InterPro" id="IPR028098">
    <property type="entry name" value="Glyco_trans_4-like_N"/>
</dbReference>
<sequence length="390" mass="45655">MKILHVISYYQEGMGYQENWLPYFQKKLGHEVLVVTSDRYFPFPDYDKNVGKILGIRLKKPGLYYCKGVKILRLKSIFEIESKASVVFNSKKVIIDFSPDIVHLHGITNLNFFQFILYSLHKKYKLFIDSHSDYQVSNYQSLTNKVYYKIWSFFYRLSKNRIACFLPTTSEAKEFLRNEFSIIDRDAKINHLGVNTDRFYFDESASRRVREQFNLNQGIVFVNAGKQNESKKIVFILKVIKELIIKFSHDDIFIILIGDADDDYNKLLSNESFDISEHVIRVPFQKNEKLRDFYSAADIGIWPGVPSNTIQEAMACEVAMILPNNKTIDHLIDENGIIMPELCFETVAEHIDKLIKSNCLEKYKKKSREIALNYSWENIAKKSVSIYEEK</sequence>
<dbReference type="GO" id="GO:0016757">
    <property type="term" value="F:glycosyltransferase activity"/>
    <property type="evidence" value="ECO:0007669"/>
    <property type="project" value="InterPro"/>
</dbReference>
<dbReference type="Pfam" id="PF13439">
    <property type="entry name" value="Glyco_transf_4"/>
    <property type="match status" value="1"/>
</dbReference>
<dbReference type="PANTHER" id="PTHR45947:SF3">
    <property type="entry name" value="SULFOQUINOVOSYL TRANSFERASE SQD2"/>
    <property type="match status" value="1"/>
</dbReference>
<dbReference type="Pfam" id="PF00534">
    <property type="entry name" value="Glycos_transf_1"/>
    <property type="match status" value="1"/>
</dbReference>
<evidence type="ECO:0000259" key="1">
    <source>
        <dbReference type="Pfam" id="PF00534"/>
    </source>
</evidence>
<dbReference type="PANTHER" id="PTHR45947">
    <property type="entry name" value="SULFOQUINOVOSYL TRANSFERASE SQD2"/>
    <property type="match status" value="1"/>
</dbReference>
<dbReference type="AlphaFoldDB" id="A0A6L8LX95"/>
<accession>A0A6L8LX95</accession>
<reference evidence="3 4" key="1">
    <citation type="submission" date="2020-01" db="EMBL/GenBank/DDBJ databases">
        <title>Draft Genome Sequence of Vibrio sp. strain OCN044, Isolated from a Healthy Coral at Palmyra Atoll.</title>
        <authorList>
            <person name="Videau P."/>
            <person name="Loughran R."/>
            <person name="Esquivel A."/>
            <person name="Deadmond M."/>
            <person name="Paddock B.E."/>
            <person name="Saw J.H."/>
            <person name="Ushijima B."/>
        </authorList>
    </citation>
    <scope>NUCLEOTIDE SEQUENCE [LARGE SCALE GENOMIC DNA]</scope>
    <source>
        <strain evidence="3 4">OCN044</strain>
    </source>
</reference>
<evidence type="ECO:0000313" key="3">
    <source>
        <dbReference type="EMBL" id="MYM60747.1"/>
    </source>
</evidence>
<gene>
    <name evidence="3" type="ORF">GTG28_16075</name>
</gene>
<dbReference type="SUPFAM" id="SSF53756">
    <property type="entry name" value="UDP-Glycosyltransferase/glycogen phosphorylase"/>
    <property type="match status" value="1"/>
</dbReference>
<protein>
    <submittedName>
        <fullName evidence="3">Glycosyltransferase</fullName>
    </submittedName>
</protein>
<dbReference type="CDD" id="cd03801">
    <property type="entry name" value="GT4_PimA-like"/>
    <property type="match status" value="1"/>
</dbReference>
<dbReference type="Proteomes" id="UP000478571">
    <property type="component" value="Unassembled WGS sequence"/>
</dbReference>
<dbReference type="EMBL" id="WWEU01000006">
    <property type="protein sequence ID" value="MYM60747.1"/>
    <property type="molecule type" value="Genomic_DNA"/>
</dbReference>